<dbReference type="Proteomes" id="UP000190648">
    <property type="component" value="Unassembled WGS sequence"/>
</dbReference>
<dbReference type="EMBL" id="LSYS01009072">
    <property type="protein sequence ID" value="OPJ67400.1"/>
    <property type="molecule type" value="Genomic_DNA"/>
</dbReference>
<dbReference type="AlphaFoldDB" id="A0A1V4J5H5"/>
<evidence type="ECO:0000313" key="2">
    <source>
        <dbReference type="Proteomes" id="UP000190648"/>
    </source>
</evidence>
<protein>
    <submittedName>
        <fullName evidence="1">Uncharacterized protein</fullName>
    </submittedName>
</protein>
<organism evidence="1 2">
    <name type="scientific">Patagioenas fasciata monilis</name>
    <dbReference type="NCBI Taxonomy" id="372326"/>
    <lineage>
        <taxon>Eukaryota</taxon>
        <taxon>Metazoa</taxon>
        <taxon>Chordata</taxon>
        <taxon>Craniata</taxon>
        <taxon>Vertebrata</taxon>
        <taxon>Euteleostomi</taxon>
        <taxon>Archelosauria</taxon>
        <taxon>Archosauria</taxon>
        <taxon>Dinosauria</taxon>
        <taxon>Saurischia</taxon>
        <taxon>Theropoda</taxon>
        <taxon>Coelurosauria</taxon>
        <taxon>Aves</taxon>
        <taxon>Neognathae</taxon>
        <taxon>Neoaves</taxon>
        <taxon>Columbimorphae</taxon>
        <taxon>Columbiformes</taxon>
        <taxon>Columbidae</taxon>
        <taxon>Patagioenas</taxon>
    </lineage>
</organism>
<dbReference type="PANTHER" id="PTHR21583:SF8">
    <property type="entry name" value="PROTEIN ELYS"/>
    <property type="match status" value="1"/>
</dbReference>
<gene>
    <name evidence="1" type="ORF">AV530_017092</name>
</gene>
<comment type="caution">
    <text evidence="1">The sequence shown here is derived from an EMBL/GenBank/DDBJ whole genome shotgun (WGS) entry which is preliminary data.</text>
</comment>
<accession>A0A1V4J5H5</accession>
<dbReference type="OrthoDB" id="20729at2759"/>
<evidence type="ECO:0000313" key="1">
    <source>
        <dbReference type="EMBL" id="OPJ67400.1"/>
    </source>
</evidence>
<proteinExistence type="predicted"/>
<dbReference type="STRING" id="372326.A0A1V4J5H5"/>
<dbReference type="InterPro" id="IPR052620">
    <property type="entry name" value="ELYS/MEL-28_NucAsmblyFactor"/>
</dbReference>
<keyword evidence="2" id="KW-1185">Reference proteome</keyword>
<name>A0A1V4J5H5_PATFA</name>
<dbReference type="PANTHER" id="PTHR21583">
    <property type="entry name" value="ELYS PROTEIN"/>
    <property type="match status" value="1"/>
</dbReference>
<reference evidence="1 2" key="1">
    <citation type="submission" date="2016-02" db="EMBL/GenBank/DDBJ databases">
        <title>Band-tailed pigeon sequencing and assembly.</title>
        <authorList>
            <person name="Soares A.E."/>
            <person name="Novak B.J."/>
            <person name="Rice E.S."/>
            <person name="O'Connell B."/>
            <person name="Chang D."/>
            <person name="Weber S."/>
            <person name="Shapiro B."/>
        </authorList>
    </citation>
    <scope>NUCLEOTIDE SEQUENCE [LARGE SCALE GENOMIC DNA]</scope>
    <source>
        <strain evidence="1">BTP2013</strain>
        <tissue evidence="1">Blood</tissue>
    </source>
</reference>
<sequence length="203" mass="22334">MNLVQRKLAVERAKPYCLPSSVLREVSRPKPLSTVTKQTSAGNVHTRATFISNVLSKIGEVWVGNEQKPSFSHYDSRRVTEPPVLTHRLPDAELPDAFIGTPATKFSQKCSRLLDSVVHPVPSCSAAQGGCWQSPWEASASFMASSPLKSNLHSSIPQRNFSGSSQLNLLETPLVVKVLHYVCKEANQSFLQVHLPSKTLTPF</sequence>